<keyword evidence="2" id="KW-1185">Reference proteome</keyword>
<evidence type="ECO:0008006" key="3">
    <source>
        <dbReference type="Google" id="ProtNLM"/>
    </source>
</evidence>
<dbReference type="OrthoDB" id="1117670at2"/>
<proteinExistence type="predicted"/>
<organism evidence="1 2">
    <name type="scientific">Salinivirga cyanobacteriivorans</name>
    <dbReference type="NCBI Taxonomy" id="1307839"/>
    <lineage>
        <taxon>Bacteria</taxon>
        <taxon>Pseudomonadati</taxon>
        <taxon>Bacteroidota</taxon>
        <taxon>Bacteroidia</taxon>
        <taxon>Bacteroidales</taxon>
        <taxon>Salinivirgaceae</taxon>
        <taxon>Salinivirga</taxon>
    </lineage>
</organism>
<dbReference type="EMBL" id="CP013118">
    <property type="protein sequence ID" value="ALO16511.1"/>
    <property type="molecule type" value="Genomic_DNA"/>
</dbReference>
<gene>
    <name evidence="1" type="ORF">L21SP5_02891</name>
</gene>
<reference evidence="1 2" key="1">
    <citation type="submission" date="2015-11" db="EMBL/GenBank/DDBJ databases">
        <title>Description and complete genome sequence of a novel strain predominating in hypersaline microbial mats and representing a new family of the Bacteriodetes phylum.</title>
        <authorList>
            <person name="Spring S."/>
            <person name="Bunk B."/>
            <person name="Sproer C."/>
            <person name="Klenk H.-P."/>
        </authorList>
    </citation>
    <scope>NUCLEOTIDE SEQUENCE [LARGE SCALE GENOMIC DNA]</scope>
    <source>
        <strain evidence="1 2">L21-Spi-D4</strain>
    </source>
</reference>
<evidence type="ECO:0000313" key="1">
    <source>
        <dbReference type="EMBL" id="ALO16511.1"/>
    </source>
</evidence>
<sequence length="293" mass="33430">MKQIIFLIIISTLFIFSCTERIELDSELGEDFPPHAVVEGMISTDTMAHVIKLSWSKPLYNDQEPEKITGANVKITGNNQEIILTEEAPGEYYTPENFYAVEGQRYYLFIDSVDTDNDGNFDPITASDSVPHVEPLDSIHLEWIDPWEAWAVKAYANEPGDEENFYMFKAFVNDTLVTDTLYEIFVTDDVFFNGEYINGLEAYFLNEEDTDERLYPNDTVTLKIYALTKPLYEFILRAQEEANYSAPLFSGPPSNVEHNLKGTNVFGFFMTASVKSAQAIWDTAAIRQSGYHY</sequence>
<dbReference type="InterPro" id="IPR025345">
    <property type="entry name" value="DUF4249"/>
</dbReference>
<dbReference type="KEGG" id="blq:L21SP5_02891"/>
<dbReference type="RefSeq" id="WP_057953876.1">
    <property type="nucleotide sequence ID" value="NZ_CP013118.1"/>
</dbReference>
<evidence type="ECO:0000313" key="2">
    <source>
        <dbReference type="Proteomes" id="UP000064893"/>
    </source>
</evidence>
<dbReference type="STRING" id="1307839.L21SP5_02891"/>
<name>A0A0S2I2M7_9BACT</name>
<dbReference type="AlphaFoldDB" id="A0A0S2I2M7"/>
<dbReference type="Pfam" id="PF14054">
    <property type="entry name" value="DUF4249"/>
    <property type="match status" value="1"/>
</dbReference>
<dbReference type="Proteomes" id="UP000064893">
    <property type="component" value="Chromosome"/>
</dbReference>
<accession>A0A0S2I2M7</accession>
<protein>
    <recommendedName>
        <fullName evidence="3">DUF4249 domain-containing protein</fullName>
    </recommendedName>
</protein>
<dbReference type="PROSITE" id="PS51257">
    <property type="entry name" value="PROKAR_LIPOPROTEIN"/>
    <property type="match status" value="1"/>
</dbReference>